<dbReference type="PANTHER" id="PTHR33281:SF19">
    <property type="entry name" value="VOLTAGE-DEPENDENT ANION CHANNEL-FORMING PROTEIN YNEE"/>
    <property type="match status" value="1"/>
</dbReference>
<evidence type="ECO:0000313" key="10">
    <source>
        <dbReference type="EMBL" id="MCC0175882.1"/>
    </source>
</evidence>
<keyword evidence="4 9" id="KW-0812">Transmembrane</keyword>
<keyword evidence="2" id="KW-0813">Transport</keyword>
<dbReference type="Pfam" id="PF25539">
    <property type="entry name" value="Bestrophin_2"/>
    <property type="match status" value="1"/>
</dbReference>
<evidence type="ECO:0000256" key="9">
    <source>
        <dbReference type="SAM" id="Phobius"/>
    </source>
</evidence>
<sequence length="337" mass="39050">MPLYPRSSKRDRTKSAFKRRKFSRSWKRKFQNYTGEHKNGFQIAWLLQGAITSQVLPWVAFYSGYSFLIVLLAQRLELTSSFDVGGGIAHIVLSINLLLSFLLIFRTNAAHDRYWEGRKLWGSLVNTTRNLARGISITIDRESSPIDSPIKEENMKLIDAFCVAMKIHLRQEEFVEEELMILMSNSRYRQLYKSGHPPLKIVFWLGEYLQEQYLLNRINLYQLNTLHKLLDDLVDILGGCERILKTPTPIVYSLFLKQLLVIYCLILPIELAVHFNFWTILIMALFSLILFGIEEIGSELENPFGRDPNDLPLDFICNTISGNIQELIKSNQARLTD</sequence>
<dbReference type="AlphaFoldDB" id="A0A964BND2"/>
<dbReference type="GO" id="GO:0005254">
    <property type="term" value="F:chloride channel activity"/>
    <property type="evidence" value="ECO:0007669"/>
    <property type="project" value="InterPro"/>
</dbReference>
<evidence type="ECO:0000256" key="3">
    <source>
        <dbReference type="ARBA" id="ARBA00022475"/>
    </source>
</evidence>
<reference evidence="10" key="1">
    <citation type="journal article" date="2021" name="Antonie Van Leeuwenhoek">
        <title>Draft genome and description of Waterburya agarophytonicola gen. nov. sp. nov. (Pleurocapsales, Cyanobacteria): a seaweed symbiont.</title>
        <authorList>
            <person name="Bonthond G."/>
            <person name="Shalygin S."/>
            <person name="Bayer T."/>
            <person name="Weinberger F."/>
        </authorList>
    </citation>
    <scope>NUCLEOTIDE SEQUENCE</scope>
    <source>
        <strain evidence="10">KI4</strain>
    </source>
</reference>
<evidence type="ECO:0000256" key="8">
    <source>
        <dbReference type="ARBA" id="ARBA00034708"/>
    </source>
</evidence>
<keyword evidence="7 9" id="KW-0472">Membrane</keyword>
<keyword evidence="5 9" id="KW-1133">Transmembrane helix</keyword>
<evidence type="ECO:0000256" key="5">
    <source>
        <dbReference type="ARBA" id="ARBA00022989"/>
    </source>
</evidence>
<dbReference type="PANTHER" id="PTHR33281">
    <property type="entry name" value="UPF0187 PROTEIN YNEE"/>
    <property type="match status" value="1"/>
</dbReference>
<evidence type="ECO:0000313" key="11">
    <source>
        <dbReference type="Proteomes" id="UP000729733"/>
    </source>
</evidence>
<feature type="transmembrane region" description="Helical" evidence="9">
    <location>
        <begin position="85"/>
        <end position="105"/>
    </location>
</feature>
<keyword evidence="11" id="KW-1185">Reference proteome</keyword>
<proteinExistence type="inferred from homology"/>
<accession>A0A964BND2</accession>
<evidence type="ECO:0000256" key="6">
    <source>
        <dbReference type="ARBA" id="ARBA00023065"/>
    </source>
</evidence>
<organism evidence="10 11">
    <name type="scientific">Waterburya agarophytonicola KI4</name>
    <dbReference type="NCBI Taxonomy" id="2874699"/>
    <lineage>
        <taxon>Bacteria</taxon>
        <taxon>Bacillati</taxon>
        <taxon>Cyanobacteriota</taxon>
        <taxon>Cyanophyceae</taxon>
        <taxon>Pleurocapsales</taxon>
        <taxon>Hyellaceae</taxon>
        <taxon>Waterburya</taxon>
        <taxon>Waterburya agarophytonicola</taxon>
    </lineage>
</organism>
<evidence type="ECO:0000256" key="1">
    <source>
        <dbReference type="ARBA" id="ARBA00004651"/>
    </source>
</evidence>
<evidence type="ECO:0000256" key="7">
    <source>
        <dbReference type="ARBA" id="ARBA00023136"/>
    </source>
</evidence>
<comment type="caution">
    <text evidence="10">The sequence shown here is derived from an EMBL/GenBank/DDBJ whole genome shotgun (WGS) entry which is preliminary data.</text>
</comment>
<evidence type="ECO:0000256" key="4">
    <source>
        <dbReference type="ARBA" id="ARBA00022692"/>
    </source>
</evidence>
<keyword evidence="6" id="KW-0406">Ion transport</keyword>
<protein>
    <submittedName>
        <fullName evidence="10">Uncharacterized protein</fullName>
    </submittedName>
</protein>
<feature type="transmembrane region" description="Helical" evidence="9">
    <location>
        <begin position="55"/>
        <end position="73"/>
    </location>
</feature>
<gene>
    <name evidence="10" type="ORF">I4641_02650</name>
</gene>
<comment type="similarity">
    <text evidence="8">Belongs to the anion channel-forming bestrophin (TC 1.A.46) family.</text>
</comment>
<name>A0A964BND2_9CYAN</name>
<comment type="subcellular location">
    <subcellularLocation>
        <location evidence="1">Cell membrane</location>
        <topology evidence="1">Multi-pass membrane protein</topology>
    </subcellularLocation>
</comment>
<dbReference type="Proteomes" id="UP000729733">
    <property type="component" value="Unassembled WGS sequence"/>
</dbReference>
<dbReference type="InterPro" id="IPR044669">
    <property type="entry name" value="YneE/VCCN1/2-like"/>
</dbReference>
<keyword evidence="3" id="KW-1003">Cell membrane</keyword>
<evidence type="ECO:0000256" key="2">
    <source>
        <dbReference type="ARBA" id="ARBA00022448"/>
    </source>
</evidence>
<dbReference type="EMBL" id="JADWDC010000004">
    <property type="protein sequence ID" value="MCC0175882.1"/>
    <property type="molecule type" value="Genomic_DNA"/>
</dbReference>
<dbReference type="GO" id="GO:0005886">
    <property type="term" value="C:plasma membrane"/>
    <property type="evidence" value="ECO:0007669"/>
    <property type="project" value="UniProtKB-SubCell"/>
</dbReference>